<name>A0A6M3LPK9_9ZZZZ</name>
<accession>A0A6M3LPK9</accession>
<proteinExistence type="predicted"/>
<dbReference type="AlphaFoldDB" id="A0A6M3LPK9"/>
<sequence>MLIQRYDLALNRGTFSEVEESEYGEYVLYTDYFDAIMKKNKKIADLKAALVEKDE</sequence>
<organism evidence="1">
    <name type="scientific">viral metagenome</name>
    <dbReference type="NCBI Taxonomy" id="1070528"/>
    <lineage>
        <taxon>unclassified sequences</taxon>
        <taxon>metagenomes</taxon>
        <taxon>organismal metagenomes</taxon>
    </lineage>
</organism>
<reference evidence="1" key="1">
    <citation type="submission" date="2020-03" db="EMBL/GenBank/DDBJ databases">
        <title>The deep terrestrial virosphere.</title>
        <authorList>
            <person name="Holmfeldt K."/>
            <person name="Nilsson E."/>
            <person name="Simone D."/>
            <person name="Lopez-Fernandez M."/>
            <person name="Wu X."/>
            <person name="de Brujin I."/>
            <person name="Lundin D."/>
            <person name="Andersson A."/>
            <person name="Bertilsson S."/>
            <person name="Dopson M."/>
        </authorList>
    </citation>
    <scope>NUCLEOTIDE SEQUENCE</scope>
    <source>
        <strain evidence="1">MM415B08046</strain>
    </source>
</reference>
<evidence type="ECO:0000313" key="1">
    <source>
        <dbReference type="EMBL" id="QJA96553.1"/>
    </source>
</evidence>
<protein>
    <submittedName>
        <fullName evidence="1">Uncharacterized protein</fullName>
    </submittedName>
</protein>
<dbReference type="EMBL" id="MT143411">
    <property type="protein sequence ID" value="QJA96553.1"/>
    <property type="molecule type" value="Genomic_DNA"/>
</dbReference>
<gene>
    <name evidence="1" type="ORF">MM415B08046_0008</name>
</gene>